<name>A0A6A6YPC1_9PEZI</name>
<dbReference type="GeneID" id="54462929"/>
<accession>A0A6A6YPC1</accession>
<organism evidence="2">
    <name type="scientific">Mytilinidion resinicola</name>
    <dbReference type="NCBI Taxonomy" id="574789"/>
    <lineage>
        <taxon>Eukaryota</taxon>
        <taxon>Fungi</taxon>
        <taxon>Dikarya</taxon>
        <taxon>Ascomycota</taxon>
        <taxon>Pezizomycotina</taxon>
        <taxon>Dothideomycetes</taxon>
        <taxon>Pleosporomycetidae</taxon>
        <taxon>Mytilinidiales</taxon>
        <taxon>Mytilinidiaceae</taxon>
        <taxon>Mytilinidion</taxon>
    </lineage>
</organism>
<reference evidence="4" key="3">
    <citation type="submission" date="2025-04" db="UniProtKB">
        <authorList>
            <consortium name="RefSeq"/>
        </authorList>
    </citation>
    <scope>IDENTIFICATION</scope>
    <source>
        <strain evidence="4">CBS 304.34</strain>
    </source>
</reference>
<sequence length="183" mass="20633">MEHCHRTGWDWAKIVSADCECGLLRKLPMYPELVVLPGLMTVSKIILVALNVWDAYRIDEPTHAVGHYFQEKEAHEGHDTEDSDEDFDIKSLPSEIRELEDDDDASSVKSMSSNIQKHQYKLSTLEYATDDSEIAGRDDNADLEKAMRAASFNADGEEIAKLVQEDDDRGNVEHSKEAHEAKA</sequence>
<proteinExistence type="predicted"/>
<reference evidence="2 4" key="1">
    <citation type="journal article" date="2020" name="Stud. Mycol.">
        <title>101 Dothideomycetes genomes: a test case for predicting lifestyles and emergence of pathogens.</title>
        <authorList>
            <person name="Haridas S."/>
            <person name="Albert R."/>
            <person name="Binder M."/>
            <person name="Bloem J."/>
            <person name="Labutti K."/>
            <person name="Salamov A."/>
            <person name="Andreopoulos B."/>
            <person name="Baker S."/>
            <person name="Barry K."/>
            <person name="Bills G."/>
            <person name="Bluhm B."/>
            <person name="Cannon C."/>
            <person name="Castanera R."/>
            <person name="Culley D."/>
            <person name="Daum C."/>
            <person name="Ezra D."/>
            <person name="Gonzalez J."/>
            <person name="Henrissat B."/>
            <person name="Kuo A."/>
            <person name="Liang C."/>
            <person name="Lipzen A."/>
            <person name="Lutzoni F."/>
            <person name="Magnuson J."/>
            <person name="Mondo S."/>
            <person name="Nolan M."/>
            <person name="Ohm R."/>
            <person name="Pangilinan J."/>
            <person name="Park H.-J."/>
            <person name="Ramirez L."/>
            <person name="Alfaro M."/>
            <person name="Sun H."/>
            <person name="Tritt A."/>
            <person name="Yoshinaga Y."/>
            <person name="Zwiers L.-H."/>
            <person name="Turgeon B."/>
            <person name="Goodwin S."/>
            <person name="Spatafora J."/>
            <person name="Crous P."/>
            <person name="Grigoriev I."/>
        </authorList>
    </citation>
    <scope>NUCLEOTIDE SEQUENCE</scope>
    <source>
        <strain evidence="2 4">CBS 304.34</strain>
    </source>
</reference>
<dbReference type="EMBL" id="MU003700">
    <property type="protein sequence ID" value="KAF2809864.1"/>
    <property type="molecule type" value="Genomic_DNA"/>
</dbReference>
<evidence type="ECO:0000313" key="2">
    <source>
        <dbReference type="EMBL" id="KAF2809864.1"/>
    </source>
</evidence>
<dbReference type="AlphaFoldDB" id="A0A6A6YPC1"/>
<dbReference type="OrthoDB" id="10482736at2759"/>
<keyword evidence="3" id="KW-1185">Reference proteome</keyword>
<evidence type="ECO:0000256" key="1">
    <source>
        <dbReference type="SAM" id="MobiDB-lite"/>
    </source>
</evidence>
<protein>
    <submittedName>
        <fullName evidence="2 4">Uncharacterized protein</fullName>
    </submittedName>
</protein>
<reference evidence="4" key="2">
    <citation type="submission" date="2020-04" db="EMBL/GenBank/DDBJ databases">
        <authorList>
            <consortium name="NCBI Genome Project"/>
        </authorList>
    </citation>
    <scope>NUCLEOTIDE SEQUENCE</scope>
    <source>
        <strain evidence="4">CBS 304.34</strain>
    </source>
</reference>
<gene>
    <name evidence="2 4" type="ORF">BDZ99DRAFT_476111</name>
</gene>
<feature type="region of interest" description="Disordered" evidence="1">
    <location>
        <begin position="164"/>
        <end position="183"/>
    </location>
</feature>
<dbReference type="RefSeq" id="XP_033576828.1">
    <property type="nucleotide sequence ID" value="XM_033722036.1"/>
</dbReference>
<evidence type="ECO:0000313" key="4">
    <source>
        <dbReference type="RefSeq" id="XP_033576828.1"/>
    </source>
</evidence>
<dbReference type="Proteomes" id="UP000504636">
    <property type="component" value="Unplaced"/>
</dbReference>
<evidence type="ECO:0000313" key="3">
    <source>
        <dbReference type="Proteomes" id="UP000504636"/>
    </source>
</evidence>